<proteinExistence type="predicted"/>
<dbReference type="SMART" id="SM00387">
    <property type="entry name" value="HATPase_c"/>
    <property type="match status" value="1"/>
</dbReference>
<dbReference type="InterPro" id="IPR003661">
    <property type="entry name" value="HisK_dim/P_dom"/>
</dbReference>
<dbReference type="InterPro" id="IPR005467">
    <property type="entry name" value="His_kinase_dom"/>
</dbReference>
<dbReference type="GO" id="GO:0000155">
    <property type="term" value="F:phosphorelay sensor kinase activity"/>
    <property type="evidence" value="ECO:0007669"/>
    <property type="project" value="InterPro"/>
</dbReference>
<dbReference type="SUPFAM" id="SSF55874">
    <property type="entry name" value="ATPase domain of HSP90 chaperone/DNA topoisomerase II/histidine kinase"/>
    <property type="match status" value="1"/>
</dbReference>
<keyword evidence="12" id="KW-1185">Reference proteome</keyword>
<dbReference type="SUPFAM" id="SSF47384">
    <property type="entry name" value="Homodimeric domain of signal transducing histidine kinase"/>
    <property type="match status" value="1"/>
</dbReference>
<dbReference type="PANTHER" id="PTHR45453:SF1">
    <property type="entry name" value="PHOSPHATE REGULON SENSOR PROTEIN PHOR"/>
    <property type="match status" value="1"/>
</dbReference>
<evidence type="ECO:0000256" key="6">
    <source>
        <dbReference type="ARBA" id="ARBA00023012"/>
    </source>
</evidence>
<evidence type="ECO:0000256" key="3">
    <source>
        <dbReference type="ARBA" id="ARBA00022553"/>
    </source>
</evidence>
<dbReference type="InterPro" id="IPR003594">
    <property type="entry name" value="HATPase_dom"/>
</dbReference>
<evidence type="ECO:0000259" key="8">
    <source>
        <dbReference type="PROSITE" id="PS50109"/>
    </source>
</evidence>
<dbReference type="Proteomes" id="UP000663940">
    <property type="component" value="Chromosome"/>
</dbReference>
<name>A0AAE6JJ79_9SPHI</name>
<keyword evidence="4" id="KW-0808">Transferase</keyword>
<dbReference type="PROSITE" id="PS50109">
    <property type="entry name" value="HIS_KIN"/>
    <property type="match status" value="1"/>
</dbReference>
<protein>
    <recommendedName>
        <fullName evidence="2">histidine kinase</fullName>
        <ecNumber evidence="2">2.7.13.3</ecNumber>
    </recommendedName>
</protein>
<evidence type="ECO:0000313" key="10">
    <source>
        <dbReference type="EMBL" id="QTE50841.1"/>
    </source>
</evidence>
<accession>A0AAE6JJ79</accession>
<evidence type="ECO:0000256" key="2">
    <source>
        <dbReference type="ARBA" id="ARBA00012438"/>
    </source>
</evidence>
<dbReference type="SMART" id="SM00388">
    <property type="entry name" value="HisKA"/>
    <property type="match status" value="1"/>
</dbReference>
<dbReference type="EC" id="2.7.13.3" evidence="2"/>
<dbReference type="InterPro" id="IPR036890">
    <property type="entry name" value="HATPase_C_sf"/>
</dbReference>
<dbReference type="Proteomes" id="UP000250557">
    <property type="component" value="Chromosome"/>
</dbReference>
<evidence type="ECO:0000256" key="4">
    <source>
        <dbReference type="ARBA" id="ARBA00022679"/>
    </source>
</evidence>
<dbReference type="GO" id="GO:0004721">
    <property type="term" value="F:phosphoprotein phosphatase activity"/>
    <property type="evidence" value="ECO:0007669"/>
    <property type="project" value="TreeGrafter"/>
</dbReference>
<feature type="transmembrane region" description="Helical" evidence="7">
    <location>
        <begin position="12"/>
        <end position="30"/>
    </location>
</feature>
<evidence type="ECO:0000313" key="12">
    <source>
        <dbReference type="Proteomes" id="UP000663940"/>
    </source>
</evidence>
<dbReference type="RefSeq" id="WP_112656188.1">
    <property type="nucleotide sequence ID" value="NZ_CP043451.1"/>
</dbReference>
<dbReference type="AlphaFoldDB" id="A0AAE6JJ79"/>
<keyword evidence="3" id="KW-0597">Phosphoprotein</keyword>
<evidence type="ECO:0000256" key="5">
    <source>
        <dbReference type="ARBA" id="ARBA00022777"/>
    </source>
</evidence>
<reference evidence="9 11" key="1">
    <citation type="submission" date="2019-08" db="EMBL/GenBank/DDBJ databases">
        <title>Comparative genome analysis confer to the adaptation heavy metal polluted environment.</title>
        <authorList>
            <person name="Li Y."/>
        </authorList>
    </citation>
    <scope>NUCLEOTIDE SEQUENCE [LARGE SCALE GENOMIC DNA]</scope>
    <source>
        <strain evidence="9 11">P2</strain>
    </source>
</reference>
<gene>
    <name evidence="9" type="ORF">DIU31_025105</name>
    <name evidence="10" type="ORF">J3L21_02320</name>
</gene>
<dbReference type="GO" id="GO:0005886">
    <property type="term" value="C:plasma membrane"/>
    <property type="evidence" value="ECO:0007669"/>
    <property type="project" value="TreeGrafter"/>
</dbReference>
<keyword evidence="7" id="KW-1133">Transmembrane helix</keyword>
<dbReference type="InterPro" id="IPR050351">
    <property type="entry name" value="BphY/WalK/GraS-like"/>
</dbReference>
<dbReference type="Pfam" id="PF02518">
    <property type="entry name" value="HATPase_c"/>
    <property type="match status" value="1"/>
</dbReference>
<keyword evidence="6" id="KW-0902">Two-component regulatory system</keyword>
<evidence type="ECO:0000313" key="9">
    <source>
        <dbReference type="EMBL" id="QEM06626.1"/>
    </source>
</evidence>
<dbReference type="CDD" id="cd00082">
    <property type="entry name" value="HisKA"/>
    <property type="match status" value="1"/>
</dbReference>
<feature type="transmembrane region" description="Helical" evidence="7">
    <location>
        <begin position="131"/>
        <end position="153"/>
    </location>
</feature>
<dbReference type="Pfam" id="PF00512">
    <property type="entry name" value="HisKA"/>
    <property type="match status" value="1"/>
</dbReference>
<comment type="catalytic activity">
    <reaction evidence="1">
        <text>ATP + protein L-histidine = ADP + protein N-phospho-L-histidine.</text>
        <dbReference type="EC" id="2.7.13.3"/>
    </reaction>
</comment>
<dbReference type="PANTHER" id="PTHR45453">
    <property type="entry name" value="PHOSPHATE REGULON SENSOR PROTEIN PHOR"/>
    <property type="match status" value="1"/>
</dbReference>
<dbReference type="Gene3D" id="3.30.565.10">
    <property type="entry name" value="Histidine kinase-like ATPase, C-terminal domain"/>
    <property type="match status" value="1"/>
</dbReference>
<dbReference type="EMBL" id="CP071880">
    <property type="protein sequence ID" value="QTE50841.1"/>
    <property type="molecule type" value="Genomic_DNA"/>
</dbReference>
<dbReference type="EMBL" id="CP043451">
    <property type="protein sequence ID" value="QEM06626.1"/>
    <property type="molecule type" value="Genomic_DNA"/>
</dbReference>
<sequence length="421" mass="48006">MKLLTKTSRNLLGYACVVLLISIPVFYFIIEQLYYQDVDDALRLKKKELIIRTRRLRNEHDIRLWLGMDPEVRMSPLPASGVIKDTIYPKLYVDTLDQELEPYRELRTTLAINNQTYLVIIRRSLVESEDLIVGIAEAQAILLILLFGGWIIINRRTSKKIWQPFEQIIAWLKKYEMGKDTLTGIPSSGIDEFDTLNGVVSDLIEKNHGIFIQQKNFIENASHEMQTPLAILQSKLDLLVVSEGLTAEQARYLQSQYEAIERLNHLNSSLLLLSQIENHQFDEISAVSVDLLIKKILSHLEEVIKEKAINVNTTFHTNKVLNGNPMLLEICFSNLISNAINHVPENGIIEIFLDDSMLQIRNSGAPLGFSEEKLFTRFGKNKASKYGVGLGLAIVRQITDLMKMTVAYAYADGAHQFTVRF</sequence>
<evidence type="ECO:0000256" key="1">
    <source>
        <dbReference type="ARBA" id="ARBA00000085"/>
    </source>
</evidence>
<reference evidence="10 12" key="2">
    <citation type="submission" date="2021-03" db="EMBL/GenBank/DDBJ databases">
        <title>Mucilaginibacter strains isolated from gold and copper mining confer multi heavy-metal resistance.</title>
        <authorList>
            <person name="Li Y."/>
        </authorList>
    </citation>
    <scope>NUCLEOTIDE SEQUENCE [LARGE SCALE GENOMIC DNA]</scope>
    <source>
        <strain evidence="10 12">P2-4</strain>
    </source>
</reference>
<keyword evidence="5 9" id="KW-0418">Kinase</keyword>
<keyword evidence="7" id="KW-0472">Membrane</keyword>
<dbReference type="GO" id="GO:0016036">
    <property type="term" value="P:cellular response to phosphate starvation"/>
    <property type="evidence" value="ECO:0007669"/>
    <property type="project" value="TreeGrafter"/>
</dbReference>
<dbReference type="Gene3D" id="1.10.287.130">
    <property type="match status" value="1"/>
</dbReference>
<feature type="domain" description="Histidine kinase" evidence="8">
    <location>
        <begin position="220"/>
        <end position="421"/>
    </location>
</feature>
<keyword evidence="7" id="KW-0812">Transmembrane</keyword>
<organism evidence="9 11">
    <name type="scientific">Mucilaginibacter rubeus</name>
    <dbReference type="NCBI Taxonomy" id="2027860"/>
    <lineage>
        <taxon>Bacteria</taxon>
        <taxon>Pseudomonadati</taxon>
        <taxon>Bacteroidota</taxon>
        <taxon>Sphingobacteriia</taxon>
        <taxon>Sphingobacteriales</taxon>
        <taxon>Sphingobacteriaceae</taxon>
        <taxon>Mucilaginibacter</taxon>
    </lineage>
</organism>
<dbReference type="CDD" id="cd00075">
    <property type="entry name" value="HATPase"/>
    <property type="match status" value="1"/>
</dbReference>
<dbReference type="InterPro" id="IPR036097">
    <property type="entry name" value="HisK_dim/P_sf"/>
</dbReference>
<evidence type="ECO:0000313" key="11">
    <source>
        <dbReference type="Proteomes" id="UP000250557"/>
    </source>
</evidence>
<evidence type="ECO:0000256" key="7">
    <source>
        <dbReference type="SAM" id="Phobius"/>
    </source>
</evidence>